<dbReference type="GO" id="GO:0003676">
    <property type="term" value="F:nucleic acid binding"/>
    <property type="evidence" value="ECO:0007669"/>
    <property type="project" value="InterPro"/>
</dbReference>
<dbReference type="EMBL" id="CP002862">
    <property type="protein sequence ID" value="AEI52168.1"/>
    <property type="molecule type" value="Genomic_DNA"/>
</dbReference>
<name>A0A7U4E989_RUNSL</name>
<proteinExistence type="predicted"/>
<organism evidence="1 2">
    <name type="scientific">Runella slithyformis (strain ATCC 29530 / DSM 19594 / LMG 11500 / NCIMB 11436 / LSU 4)</name>
    <dbReference type="NCBI Taxonomy" id="761193"/>
    <lineage>
        <taxon>Bacteria</taxon>
        <taxon>Pseudomonadati</taxon>
        <taxon>Bacteroidota</taxon>
        <taxon>Cytophagia</taxon>
        <taxon>Cytophagales</taxon>
        <taxon>Spirosomataceae</taxon>
        <taxon>Runella</taxon>
    </lineage>
</organism>
<evidence type="ECO:0008006" key="3">
    <source>
        <dbReference type="Google" id="ProtNLM"/>
    </source>
</evidence>
<dbReference type="InterPro" id="IPR012337">
    <property type="entry name" value="RNaseH-like_sf"/>
</dbReference>
<dbReference type="RefSeq" id="WP_013921749.1">
    <property type="nucleotide sequence ID" value="NC_015694.1"/>
</dbReference>
<keyword evidence="2" id="KW-1185">Reference proteome</keyword>
<dbReference type="Proteomes" id="UP000000493">
    <property type="component" value="Plasmid pRUNSL03"/>
</dbReference>
<dbReference type="KEGG" id="rsi:Runsl_5872"/>
<evidence type="ECO:0000313" key="1">
    <source>
        <dbReference type="EMBL" id="AEI52168.1"/>
    </source>
</evidence>
<gene>
    <name evidence="1" type="ordered locus">Runsl_5872</name>
</gene>
<reference evidence="2" key="1">
    <citation type="submission" date="2011-06" db="EMBL/GenBank/DDBJ databases">
        <title>The complete genome of plasmid 3 of Runella slithyformis DSM 19594.</title>
        <authorList>
            <consortium name="US DOE Joint Genome Institute (JGI-PGF)"/>
            <person name="Lucas S."/>
            <person name="Han J."/>
            <person name="Lapidus A."/>
            <person name="Bruce D."/>
            <person name="Goodwin L."/>
            <person name="Pitluck S."/>
            <person name="Peters L."/>
            <person name="Kyrpides N."/>
            <person name="Mavromatis K."/>
            <person name="Ivanova N."/>
            <person name="Ovchinnikova G."/>
            <person name="Zhang X."/>
            <person name="Misra M."/>
            <person name="Detter J.C."/>
            <person name="Tapia R."/>
            <person name="Han C."/>
            <person name="Land M."/>
            <person name="Hauser L."/>
            <person name="Markowitz V."/>
            <person name="Cheng J.-F."/>
            <person name="Hugenholtz P."/>
            <person name="Woyke T."/>
            <person name="Wu D."/>
            <person name="Tindall B."/>
            <person name="Faehrich R."/>
            <person name="Brambilla E."/>
            <person name="Klenk H.-P."/>
            <person name="Eisen J.A."/>
        </authorList>
    </citation>
    <scope>NUCLEOTIDE SEQUENCE [LARGE SCALE GENOMIC DNA]</scope>
    <source>
        <strain evidence="2">ATCC 29530 / DSM 19594 / LMG 11500 / NCIMB 11436 / LSU 4</strain>
        <plasmid evidence="2">pRUNSL03</plasmid>
    </source>
</reference>
<keyword evidence="1" id="KW-0614">Plasmid</keyword>
<geneLocation type="plasmid" evidence="1 2">
    <name>pRUNSL03</name>
</geneLocation>
<dbReference type="InterPro" id="IPR036397">
    <property type="entry name" value="RNaseH_sf"/>
</dbReference>
<evidence type="ECO:0000313" key="2">
    <source>
        <dbReference type="Proteomes" id="UP000000493"/>
    </source>
</evidence>
<reference evidence="1 2" key="2">
    <citation type="journal article" date="2012" name="Stand. Genomic Sci.">
        <title>Complete genome sequence of the aquatic bacterium Runella slithyformis type strain (LSU 4(T)).</title>
        <authorList>
            <person name="Copeland A."/>
            <person name="Zhang X."/>
            <person name="Misra M."/>
            <person name="Lapidus A."/>
            <person name="Nolan M."/>
            <person name="Lucas S."/>
            <person name="Deshpande S."/>
            <person name="Cheng J.F."/>
            <person name="Tapia R."/>
            <person name="Goodwin L.A."/>
            <person name="Pitluck S."/>
            <person name="Liolios K."/>
            <person name="Pagani I."/>
            <person name="Ivanova N."/>
            <person name="Mikhailova N."/>
            <person name="Pati A."/>
            <person name="Chen A."/>
            <person name="Palaniappan K."/>
            <person name="Land M."/>
            <person name="Hauser L."/>
            <person name="Pan C."/>
            <person name="Jeffries C.D."/>
            <person name="Detter J.C."/>
            <person name="Brambilla E.M."/>
            <person name="Rohde M."/>
            <person name="Djao O.D."/>
            <person name="Goker M."/>
            <person name="Sikorski J."/>
            <person name="Tindall B.J."/>
            <person name="Woyke T."/>
            <person name="Bristow J."/>
            <person name="Eisen J.A."/>
            <person name="Markowitz V."/>
            <person name="Hugenholtz P."/>
            <person name="Kyrpides N.C."/>
            <person name="Klenk H.P."/>
            <person name="Mavromatis K."/>
        </authorList>
    </citation>
    <scope>NUCLEOTIDE SEQUENCE [LARGE SCALE GENOMIC DNA]</scope>
    <source>
        <strain evidence="2">ATCC 29530 / DSM 19594 / LMG 11500 / NCIMB 11436 / LSU 4</strain>
    </source>
</reference>
<dbReference type="Gene3D" id="3.30.420.10">
    <property type="entry name" value="Ribonuclease H-like superfamily/Ribonuclease H"/>
    <property type="match status" value="1"/>
</dbReference>
<sequence>MTRYETNIFQIENCKDLTAEYRLFEIWGLTKTNDEYDSHIQYIIKKLSFGLSHPVTVISKEVEGNDRDFLVIRNDEEIAEKISNLGEFNLKRGDCVYFKPTNDIISLSFMDREKNAHDIAGRFLQFCLNDCFNQDFRLWSPGAGKPFFPKKPIKTIGFVDIFHGFIPRVVQTYTGEWGASIDVTRKFISNRPLPRYITRKEFNKLKGKHFIYRYGNTWYEVKFDELSDLNNRQYRYQPTPGSESITVLEDLRNKFSKGNMPPDIAKLPDDITLLIYRNNKGEERRVPAALCYQVLDTNDIGKLHDWSIIDPFYRRKLIRTARHNYFKNLYFGDKELKIAQEPLTEAIGLFKFPDLEFKNNTILSAKGTKNALTVNPFKFGAARKSLLFNSEIGCYENRPFEPQYFLMPESVYSSYGCTIFLEDLKRATLGLHPIEGGWIPKVISYDDRNNTDIHELAIEIMSKVQANIKLGGYCVIMIPKCNGKSREHDELAAICVSKCADMTPTVNVAIIHDTTLKRCIEYKADSGYYIKDREKGLYDGYVNGVALNQVLLNNQRWPFVLAEPLHADLTIGIDVKKNVAGYVFVDKYAKNILPFRRRSKAKERLNKEQVTKALLDNIKIMSENMLIRTIVVHRDGRIFESELAGILHAIELLKGKYLPDDVTLTIVEIPKHSIFSLRLFDVVNDFNIQQTKNDNGQVKNPKIGSWLKISTTEGFICTTGREFRRKGSTHPLYIKKVFGAMDMEQILQDIFYLSVLAFTKPDDCSRNPLTIKMTDRLINDYGEQFDEAKYERAEILKDEML</sequence>
<dbReference type="SUPFAM" id="SSF53098">
    <property type="entry name" value="Ribonuclease H-like"/>
    <property type="match status" value="1"/>
</dbReference>
<protein>
    <recommendedName>
        <fullName evidence="3">Piwi domain-containing protein</fullName>
    </recommendedName>
</protein>
<accession>A0A7U4E989</accession>
<dbReference type="AlphaFoldDB" id="A0A7U4E989"/>